<evidence type="ECO:0000256" key="4">
    <source>
        <dbReference type="SAM" id="MobiDB-lite"/>
    </source>
</evidence>
<evidence type="ECO:0000256" key="3">
    <source>
        <dbReference type="ARBA" id="ARBA00022525"/>
    </source>
</evidence>
<evidence type="ECO:0000313" key="7">
    <source>
        <dbReference type="Proteomes" id="UP000037069"/>
    </source>
</evidence>
<sequence length="292" mass="33130">MNIIQFLNLNVIGLIMTLINVQGYGYRSYDMTSNKKTKCLNPPRTARRVENFIKECQEEVKNKLVLGNLSTKAFRILKQEVHKTHPPINPNDDSIDLIETVETPAATHSETWTESLPPSSPPSQSGEEHVVTHISGSDIDDVIVEDDGDRYEYFIEEDTTNSQRRMIRLLRRISRVSDISNGIYHPTLVPSEDKRIAGCLLHCVYAKNNAIDKKGWPTLDGLVDFYSGGVNEHGFFMATLRSVNLCLRAVTNKYHVDRRKLPEKGQSCDLAFDVFDCISDQITGYCLDQYKS</sequence>
<accession>A0A0L0C5Q1</accession>
<dbReference type="InterPro" id="IPR052295">
    <property type="entry name" value="Odorant-binding_protein"/>
</dbReference>
<comment type="similarity">
    <text evidence="2">Belongs to the PBP/GOBP family.</text>
</comment>
<protein>
    <recommendedName>
        <fullName evidence="8">Odorant-binding protein 73a</fullName>
    </recommendedName>
</protein>
<evidence type="ECO:0000256" key="5">
    <source>
        <dbReference type="SAM" id="Phobius"/>
    </source>
</evidence>
<organism evidence="6 7">
    <name type="scientific">Lucilia cuprina</name>
    <name type="common">Green bottle fly</name>
    <name type="synonym">Australian sheep blowfly</name>
    <dbReference type="NCBI Taxonomy" id="7375"/>
    <lineage>
        <taxon>Eukaryota</taxon>
        <taxon>Metazoa</taxon>
        <taxon>Ecdysozoa</taxon>
        <taxon>Arthropoda</taxon>
        <taxon>Hexapoda</taxon>
        <taxon>Insecta</taxon>
        <taxon>Pterygota</taxon>
        <taxon>Neoptera</taxon>
        <taxon>Endopterygota</taxon>
        <taxon>Diptera</taxon>
        <taxon>Brachycera</taxon>
        <taxon>Muscomorpha</taxon>
        <taxon>Oestroidea</taxon>
        <taxon>Calliphoridae</taxon>
        <taxon>Luciliinae</taxon>
        <taxon>Lucilia</taxon>
    </lineage>
</organism>
<dbReference type="EMBL" id="JRES01000882">
    <property type="protein sequence ID" value="KNC27566.1"/>
    <property type="molecule type" value="Genomic_DNA"/>
</dbReference>
<keyword evidence="5" id="KW-1133">Transmembrane helix</keyword>
<dbReference type="PANTHER" id="PTHR21066">
    <property type="entry name" value="ODORANT-BINDING PROTEIN 59A-RELATED"/>
    <property type="match status" value="1"/>
</dbReference>
<dbReference type="SUPFAM" id="SSF47565">
    <property type="entry name" value="Insect pheromone/odorant-binding proteins"/>
    <property type="match status" value="1"/>
</dbReference>
<feature type="region of interest" description="Disordered" evidence="4">
    <location>
        <begin position="106"/>
        <end position="130"/>
    </location>
</feature>
<reference evidence="6 7" key="1">
    <citation type="journal article" date="2015" name="Nat. Commun.">
        <title>Lucilia cuprina genome unlocks parasitic fly biology to underpin future interventions.</title>
        <authorList>
            <person name="Anstead C.A."/>
            <person name="Korhonen P.K."/>
            <person name="Young N.D."/>
            <person name="Hall R.S."/>
            <person name="Jex A.R."/>
            <person name="Murali S.C."/>
            <person name="Hughes D.S."/>
            <person name="Lee S.F."/>
            <person name="Perry T."/>
            <person name="Stroehlein A.J."/>
            <person name="Ansell B.R."/>
            <person name="Breugelmans B."/>
            <person name="Hofmann A."/>
            <person name="Qu J."/>
            <person name="Dugan S."/>
            <person name="Lee S.L."/>
            <person name="Chao H."/>
            <person name="Dinh H."/>
            <person name="Han Y."/>
            <person name="Doddapaneni H.V."/>
            <person name="Worley K.C."/>
            <person name="Muzny D.M."/>
            <person name="Ioannidis P."/>
            <person name="Waterhouse R.M."/>
            <person name="Zdobnov E.M."/>
            <person name="James P.J."/>
            <person name="Bagnall N.H."/>
            <person name="Kotze A.C."/>
            <person name="Gibbs R.A."/>
            <person name="Richards S."/>
            <person name="Batterham P."/>
            <person name="Gasser R.B."/>
        </authorList>
    </citation>
    <scope>NUCLEOTIDE SEQUENCE [LARGE SCALE GENOMIC DNA]</scope>
    <source>
        <strain evidence="6 7">LS</strain>
        <tissue evidence="6">Full body</tissue>
    </source>
</reference>
<gene>
    <name evidence="6" type="ORF">FF38_05088</name>
</gene>
<dbReference type="GO" id="GO:0005549">
    <property type="term" value="F:odorant binding"/>
    <property type="evidence" value="ECO:0007669"/>
    <property type="project" value="InterPro"/>
</dbReference>
<dbReference type="InterPro" id="IPR036728">
    <property type="entry name" value="PBP_GOBP_sf"/>
</dbReference>
<comment type="caution">
    <text evidence="6">The sequence shown here is derived from an EMBL/GenBank/DDBJ whole genome shotgun (WGS) entry which is preliminary data.</text>
</comment>
<feature type="compositionally biased region" description="Low complexity" evidence="4">
    <location>
        <begin position="109"/>
        <end position="125"/>
    </location>
</feature>
<keyword evidence="5" id="KW-0812">Transmembrane</keyword>
<evidence type="ECO:0000313" key="6">
    <source>
        <dbReference type="EMBL" id="KNC27566.1"/>
    </source>
</evidence>
<keyword evidence="5" id="KW-0472">Membrane</keyword>
<dbReference type="Gene3D" id="1.10.238.20">
    <property type="entry name" value="Pheromone/general odorant binding protein domain"/>
    <property type="match status" value="1"/>
</dbReference>
<evidence type="ECO:0000256" key="2">
    <source>
        <dbReference type="ARBA" id="ARBA00008098"/>
    </source>
</evidence>
<proteinExistence type="inferred from homology"/>
<evidence type="ECO:0008006" key="8">
    <source>
        <dbReference type="Google" id="ProtNLM"/>
    </source>
</evidence>
<dbReference type="GO" id="GO:0005576">
    <property type="term" value="C:extracellular region"/>
    <property type="evidence" value="ECO:0007669"/>
    <property type="project" value="UniProtKB-SubCell"/>
</dbReference>
<comment type="subcellular location">
    <subcellularLocation>
        <location evidence="1">Secreted</location>
    </subcellularLocation>
</comment>
<feature type="transmembrane region" description="Helical" evidence="5">
    <location>
        <begin position="6"/>
        <end position="26"/>
    </location>
</feature>
<name>A0A0L0C5Q1_LUCCU</name>
<dbReference type="Proteomes" id="UP000037069">
    <property type="component" value="Unassembled WGS sequence"/>
</dbReference>
<dbReference type="AlphaFoldDB" id="A0A0L0C5Q1"/>
<dbReference type="OMA" id="LHCVYAR"/>
<keyword evidence="7" id="KW-1185">Reference proteome</keyword>
<keyword evidence="3" id="KW-0964">Secreted</keyword>
<dbReference type="PANTHER" id="PTHR21066:SF18">
    <property type="entry name" value="ODORANT-BINDING PROTEIN 73A, ISOFORM B"/>
    <property type="match status" value="1"/>
</dbReference>
<evidence type="ECO:0000256" key="1">
    <source>
        <dbReference type="ARBA" id="ARBA00004613"/>
    </source>
</evidence>
<dbReference type="OrthoDB" id="8183628at2759"/>